<dbReference type="GO" id="GO:0051015">
    <property type="term" value="F:actin filament binding"/>
    <property type="evidence" value="ECO:0007669"/>
    <property type="project" value="InterPro"/>
</dbReference>
<dbReference type="Pfam" id="PF02736">
    <property type="entry name" value="Myosin_N"/>
    <property type="match status" value="1"/>
</dbReference>
<evidence type="ECO:0000313" key="12">
    <source>
        <dbReference type="Proteomes" id="UP000629438"/>
    </source>
</evidence>
<evidence type="ECO:0000256" key="5">
    <source>
        <dbReference type="ARBA" id="ARBA00023123"/>
    </source>
</evidence>
<dbReference type="CDD" id="cd01377">
    <property type="entry name" value="MYSc_class_II"/>
    <property type="match status" value="1"/>
</dbReference>
<organism evidence="11 12">
    <name type="scientific">Tichodroma muraria</name>
    <dbReference type="NCBI Taxonomy" id="237442"/>
    <lineage>
        <taxon>Eukaryota</taxon>
        <taxon>Metazoa</taxon>
        <taxon>Chordata</taxon>
        <taxon>Craniata</taxon>
        <taxon>Vertebrata</taxon>
        <taxon>Euteleostomi</taxon>
        <taxon>Archelosauria</taxon>
        <taxon>Archosauria</taxon>
        <taxon>Dinosauria</taxon>
        <taxon>Saurischia</taxon>
        <taxon>Theropoda</taxon>
        <taxon>Coelurosauria</taxon>
        <taxon>Aves</taxon>
        <taxon>Neognathae</taxon>
        <taxon>Neoaves</taxon>
        <taxon>Telluraves</taxon>
        <taxon>Australaves</taxon>
        <taxon>Passeriformes</taxon>
        <taxon>Sittidae</taxon>
        <taxon>Tichodroma</taxon>
    </lineage>
</organism>
<dbReference type="FunFam" id="1.20.120.720:FF:000001">
    <property type="entry name" value="Myosin heavy chain, muscle"/>
    <property type="match status" value="1"/>
</dbReference>
<dbReference type="SUPFAM" id="SSF52540">
    <property type="entry name" value="P-loop containing nucleoside triphosphate hydrolases"/>
    <property type="match status" value="1"/>
</dbReference>
<dbReference type="GO" id="GO:0016459">
    <property type="term" value="C:myosin complex"/>
    <property type="evidence" value="ECO:0007669"/>
    <property type="project" value="UniProtKB-KW"/>
</dbReference>
<protein>
    <submittedName>
        <fullName evidence="11">MYH1B protein</fullName>
    </submittedName>
</protein>
<gene>
    <name evidence="11" type="primary">Myh1b_1</name>
    <name evidence="11" type="ORF">TICMUR_R06667</name>
</gene>
<evidence type="ECO:0000256" key="2">
    <source>
        <dbReference type="ARBA" id="ARBA00022741"/>
    </source>
</evidence>
<comment type="similarity">
    <text evidence="1 8">Belongs to the TRAFAC class myosin-kinesin ATPase superfamily. Myosin family.</text>
</comment>
<dbReference type="PANTHER" id="PTHR13140:SF857">
    <property type="entry name" value="MYOSIN-11"/>
    <property type="match status" value="1"/>
</dbReference>
<evidence type="ECO:0000256" key="6">
    <source>
        <dbReference type="ARBA" id="ARBA00023175"/>
    </source>
</evidence>
<dbReference type="Gene3D" id="1.20.58.530">
    <property type="match status" value="1"/>
</dbReference>
<evidence type="ECO:0000256" key="3">
    <source>
        <dbReference type="ARBA" id="ARBA00022840"/>
    </source>
</evidence>
<proteinExistence type="inferred from homology"/>
<dbReference type="GO" id="GO:0016020">
    <property type="term" value="C:membrane"/>
    <property type="evidence" value="ECO:0007669"/>
    <property type="project" value="TreeGrafter"/>
</dbReference>
<keyword evidence="4" id="KW-0175">Coiled coil</keyword>
<keyword evidence="7 8" id="KW-0009">Actin-binding</keyword>
<dbReference type="InterPro" id="IPR001609">
    <property type="entry name" value="Myosin_head_motor_dom-like"/>
</dbReference>
<dbReference type="AlphaFoldDB" id="A0A850ZP72"/>
<dbReference type="Gene3D" id="3.40.850.10">
    <property type="entry name" value="Kinesin motor domain"/>
    <property type="match status" value="1"/>
</dbReference>
<dbReference type="OrthoDB" id="312459at2759"/>
<evidence type="ECO:0000313" key="11">
    <source>
        <dbReference type="EMBL" id="NWI02840.1"/>
    </source>
</evidence>
<dbReference type="EMBL" id="WAAG01054486">
    <property type="protein sequence ID" value="NWI02840.1"/>
    <property type="molecule type" value="Genomic_DNA"/>
</dbReference>
<evidence type="ECO:0000256" key="8">
    <source>
        <dbReference type="PROSITE-ProRule" id="PRU00782"/>
    </source>
</evidence>
<dbReference type="InterPro" id="IPR004009">
    <property type="entry name" value="SH3_Myosin"/>
</dbReference>
<reference evidence="11" key="1">
    <citation type="submission" date="2019-09" db="EMBL/GenBank/DDBJ databases">
        <title>Bird 10,000 Genomes (B10K) Project - Family phase.</title>
        <authorList>
            <person name="Zhang G."/>
        </authorList>
    </citation>
    <scope>NUCLEOTIDE SEQUENCE</scope>
    <source>
        <strain evidence="11">B10K-DU-012-47</strain>
    </source>
</reference>
<name>A0A850ZP72_9PASS</name>
<dbReference type="PROSITE" id="PS51844">
    <property type="entry name" value="SH3_LIKE"/>
    <property type="match status" value="1"/>
</dbReference>
<feature type="non-terminal residue" evidence="11">
    <location>
        <position position="651"/>
    </location>
</feature>
<feature type="domain" description="Myosin motor" evidence="9">
    <location>
        <begin position="86"/>
        <end position="651"/>
    </location>
</feature>
<dbReference type="Gene3D" id="2.30.30.360">
    <property type="entry name" value="Myosin S1 fragment, N-terminal"/>
    <property type="match status" value="1"/>
</dbReference>
<dbReference type="FunFam" id="3.40.850.10:FF:000024">
    <property type="entry name" value="Myosin heavy chain, isoform J"/>
    <property type="match status" value="1"/>
</dbReference>
<dbReference type="FunFam" id="1.10.10.820:FF:000001">
    <property type="entry name" value="Myosin heavy chain"/>
    <property type="match status" value="1"/>
</dbReference>
<feature type="non-terminal residue" evidence="11">
    <location>
        <position position="1"/>
    </location>
</feature>
<dbReference type="GO" id="GO:0005737">
    <property type="term" value="C:cytoplasm"/>
    <property type="evidence" value="ECO:0007669"/>
    <property type="project" value="UniProtKB-ARBA"/>
</dbReference>
<feature type="binding site" evidence="8">
    <location>
        <begin position="179"/>
        <end position="186"/>
    </location>
    <ligand>
        <name>ATP</name>
        <dbReference type="ChEBI" id="CHEBI:30616"/>
    </ligand>
</feature>
<dbReference type="PRINTS" id="PR00193">
    <property type="entry name" value="MYOSINHEAVY"/>
</dbReference>
<dbReference type="FunFam" id="1.20.58.530:FF:000001">
    <property type="entry name" value="Myosin heavy chain"/>
    <property type="match status" value="1"/>
</dbReference>
<dbReference type="GO" id="GO:0007015">
    <property type="term" value="P:actin filament organization"/>
    <property type="evidence" value="ECO:0007669"/>
    <property type="project" value="TreeGrafter"/>
</dbReference>
<dbReference type="Gene3D" id="1.10.10.820">
    <property type="match status" value="1"/>
</dbReference>
<keyword evidence="5 8" id="KW-0518">Myosin</keyword>
<dbReference type="Proteomes" id="UP000629438">
    <property type="component" value="Unassembled WGS sequence"/>
</dbReference>
<keyword evidence="3 8" id="KW-0067">ATP-binding</keyword>
<evidence type="ECO:0000256" key="7">
    <source>
        <dbReference type="ARBA" id="ARBA00023203"/>
    </source>
</evidence>
<keyword evidence="12" id="KW-1185">Reference proteome</keyword>
<dbReference type="GO" id="GO:0005524">
    <property type="term" value="F:ATP binding"/>
    <property type="evidence" value="ECO:0007669"/>
    <property type="project" value="UniProtKB-UniRule"/>
</dbReference>
<dbReference type="Gene3D" id="1.20.120.720">
    <property type="entry name" value="Myosin VI head, motor domain, U50 subdomain"/>
    <property type="match status" value="1"/>
</dbReference>
<accession>A0A850ZP72</accession>
<evidence type="ECO:0000259" key="10">
    <source>
        <dbReference type="PROSITE" id="PS51844"/>
    </source>
</evidence>
<comment type="caution">
    <text evidence="11">The sequence shown here is derived from an EMBL/GenBank/DDBJ whole genome shotgun (WGS) entry which is preliminary data.</text>
</comment>
<sequence length="651" mass="73881">MSSDSEMAIFGEAAPYLRKSEKERIEAQNKPFDAKSSVFVVHAKESFVKGTIQSRESGKVTVKTEGGETLTVKDDQIYSMNPPKYDKIEDMAMMTHLHEPAVLYNLKERYAAWMIYTYSGLFCVTVNPYKWLPVYNPEVVLAYRGKKRQEAPPHIFSISDNAYQFMLTDRENQSILITGESGAGKTVNTKRVIQYFATIAASGDKKKEEQTSGKMQGTLEDQIISANPLLEAFGNAKTVRNDNSSRFGKFIRIHFGATGKLASADIETYLLEKSRVTFQLKAERSYHIFYQIMSNKKPELIDMLLITTNPYDYQFVSQGEITVASINDQEELMATDVSGNSEYCNYFHLPGKAFILLFLLQSAIDILGFSADEKTAIYKLTGAVMHYGNLKFKQKQREEQAEPDGTEVADKAAYLMGLNSADLLKALCYPRVKVGNEYVTKGQTVQQVYNSVGALAKAVYEKMFLWMVVRINEQLDTKQPRQYFIGVLDIAGFEIFDFNSLEQLCINFTNEKLQQFFNHHMFVLEQEEYKKEGIEWTFIDFGMDLAACIELIEKPMGIFSILEEECMFPKATDTSFKNKLYDQHLGKSSNFQKPKPAKGKAEAHFSLVHYAGTVDYNITGWLEKNKDPLNETVIGLYQKSSVKTLALLFAS</sequence>
<keyword evidence="6 8" id="KW-0505">Motor protein</keyword>
<keyword evidence="2 8" id="KW-0547">Nucleotide-binding</keyword>
<dbReference type="GO" id="GO:0000146">
    <property type="term" value="F:microfilament motor activity"/>
    <property type="evidence" value="ECO:0007669"/>
    <property type="project" value="TreeGrafter"/>
</dbReference>
<comment type="caution">
    <text evidence="8">Lacks conserved residue(s) required for the propagation of feature annotation.</text>
</comment>
<dbReference type="SMART" id="SM00242">
    <property type="entry name" value="MYSc"/>
    <property type="match status" value="1"/>
</dbReference>
<evidence type="ECO:0000259" key="9">
    <source>
        <dbReference type="PROSITE" id="PS51456"/>
    </source>
</evidence>
<dbReference type="InterPro" id="IPR008989">
    <property type="entry name" value="Myosin_S1_N"/>
</dbReference>
<dbReference type="Pfam" id="PF00063">
    <property type="entry name" value="Myosin_head"/>
    <property type="match status" value="2"/>
</dbReference>
<evidence type="ECO:0000256" key="1">
    <source>
        <dbReference type="ARBA" id="ARBA00008314"/>
    </source>
</evidence>
<dbReference type="PANTHER" id="PTHR13140">
    <property type="entry name" value="MYOSIN"/>
    <property type="match status" value="1"/>
</dbReference>
<dbReference type="InterPro" id="IPR036961">
    <property type="entry name" value="Kinesin_motor_dom_sf"/>
</dbReference>
<dbReference type="InterPro" id="IPR027417">
    <property type="entry name" value="P-loop_NTPase"/>
</dbReference>
<dbReference type="PROSITE" id="PS51456">
    <property type="entry name" value="MYOSIN_MOTOR"/>
    <property type="match status" value="1"/>
</dbReference>
<feature type="domain" description="Myosin N-terminal SH3-like" evidence="10">
    <location>
        <begin position="33"/>
        <end position="82"/>
    </location>
</feature>
<evidence type="ECO:0000256" key="4">
    <source>
        <dbReference type="ARBA" id="ARBA00023054"/>
    </source>
</evidence>
<dbReference type="FunFam" id="2.30.30.360:FF:000001">
    <property type="entry name" value="Myosin heavy chain"/>
    <property type="match status" value="1"/>
</dbReference>